<dbReference type="Proteomes" id="UP000256269">
    <property type="component" value="Unassembled WGS sequence"/>
</dbReference>
<dbReference type="PROSITE" id="PS50995">
    <property type="entry name" value="HTH_MARR_2"/>
    <property type="match status" value="1"/>
</dbReference>
<evidence type="ECO:0000313" key="6">
    <source>
        <dbReference type="Proteomes" id="UP000256269"/>
    </source>
</evidence>
<dbReference type="Gene3D" id="1.10.287.100">
    <property type="match status" value="1"/>
</dbReference>
<dbReference type="GO" id="GO:0003677">
    <property type="term" value="F:DNA binding"/>
    <property type="evidence" value="ECO:0007669"/>
    <property type="project" value="UniProtKB-KW"/>
</dbReference>
<name>A0A3E0H503_9PSEU</name>
<dbReference type="AlphaFoldDB" id="A0A3E0H503"/>
<dbReference type="InterPro" id="IPR000835">
    <property type="entry name" value="HTH_MarR-typ"/>
</dbReference>
<protein>
    <submittedName>
        <fullName evidence="5">DNA-binding MarR family transcriptional regulator</fullName>
    </submittedName>
</protein>
<keyword evidence="3" id="KW-0804">Transcription</keyword>
<dbReference type="PROSITE" id="PS01117">
    <property type="entry name" value="HTH_MARR_1"/>
    <property type="match status" value="1"/>
</dbReference>
<dbReference type="Pfam" id="PF01047">
    <property type="entry name" value="MarR"/>
    <property type="match status" value="1"/>
</dbReference>
<dbReference type="InterPro" id="IPR023187">
    <property type="entry name" value="Tscrpt_reg_MarR-type_CS"/>
</dbReference>
<keyword evidence="6" id="KW-1185">Reference proteome</keyword>
<keyword evidence="2 5" id="KW-0238">DNA-binding</keyword>
<proteinExistence type="predicted"/>
<evidence type="ECO:0000259" key="4">
    <source>
        <dbReference type="PROSITE" id="PS50995"/>
    </source>
</evidence>
<dbReference type="EMBL" id="QUNO01000014">
    <property type="protein sequence ID" value="REH38181.1"/>
    <property type="molecule type" value="Genomic_DNA"/>
</dbReference>
<evidence type="ECO:0000256" key="2">
    <source>
        <dbReference type="ARBA" id="ARBA00023125"/>
    </source>
</evidence>
<dbReference type="InterPro" id="IPR052526">
    <property type="entry name" value="HTH-type_Bedaq_tolerance"/>
</dbReference>
<dbReference type="PANTHER" id="PTHR39515:SF2">
    <property type="entry name" value="HTH-TYPE TRANSCRIPTIONAL REGULATOR RV0880"/>
    <property type="match status" value="1"/>
</dbReference>
<dbReference type="PANTHER" id="PTHR39515">
    <property type="entry name" value="CONSERVED PROTEIN"/>
    <property type="match status" value="1"/>
</dbReference>
<evidence type="ECO:0000313" key="5">
    <source>
        <dbReference type="EMBL" id="REH38181.1"/>
    </source>
</evidence>
<dbReference type="InterPro" id="IPR036388">
    <property type="entry name" value="WH-like_DNA-bd_sf"/>
</dbReference>
<evidence type="ECO:0000256" key="1">
    <source>
        <dbReference type="ARBA" id="ARBA00023015"/>
    </source>
</evidence>
<keyword evidence="1" id="KW-0805">Transcription regulation</keyword>
<dbReference type="InterPro" id="IPR036390">
    <property type="entry name" value="WH_DNA-bd_sf"/>
</dbReference>
<sequence>MINLLLLVVAELKELSPEVVRAGADLRVVVGRIARRLRQAHEVGDVTLSDVSVLARLDRDGPNTPSALAELERIRPQAMGVTLSALEGRGLVTRQADGKDGRKLLTSITDAGRTMLSERRSASVQRLTRALAEEFTAAERRKLLAVLPLLDRLAERL</sequence>
<accession>A0A3E0H503</accession>
<reference evidence="5 6" key="1">
    <citation type="submission" date="2018-08" db="EMBL/GenBank/DDBJ databases">
        <title>Genomic Encyclopedia of Archaeal and Bacterial Type Strains, Phase II (KMG-II): from individual species to whole genera.</title>
        <authorList>
            <person name="Goeker M."/>
        </authorList>
    </citation>
    <scope>NUCLEOTIDE SEQUENCE [LARGE SCALE GENOMIC DNA]</scope>
    <source>
        <strain evidence="5 6">DSM 45791</strain>
    </source>
</reference>
<comment type="caution">
    <text evidence="5">The sequence shown here is derived from an EMBL/GenBank/DDBJ whole genome shotgun (WGS) entry which is preliminary data.</text>
</comment>
<dbReference type="SUPFAM" id="SSF46785">
    <property type="entry name" value="Winged helix' DNA-binding domain"/>
    <property type="match status" value="1"/>
</dbReference>
<dbReference type="Gene3D" id="1.10.10.10">
    <property type="entry name" value="Winged helix-like DNA-binding domain superfamily/Winged helix DNA-binding domain"/>
    <property type="match status" value="1"/>
</dbReference>
<evidence type="ECO:0000256" key="3">
    <source>
        <dbReference type="ARBA" id="ARBA00023163"/>
    </source>
</evidence>
<gene>
    <name evidence="5" type="ORF">BCF44_114206</name>
</gene>
<dbReference type="GO" id="GO:0003700">
    <property type="term" value="F:DNA-binding transcription factor activity"/>
    <property type="evidence" value="ECO:0007669"/>
    <property type="project" value="InterPro"/>
</dbReference>
<organism evidence="5 6">
    <name type="scientific">Kutzneria buriramensis</name>
    <dbReference type="NCBI Taxonomy" id="1045776"/>
    <lineage>
        <taxon>Bacteria</taxon>
        <taxon>Bacillati</taxon>
        <taxon>Actinomycetota</taxon>
        <taxon>Actinomycetes</taxon>
        <taxon>Pseudonocardiales</taxon>
        <taxon>Pseudonocardiaceae</taxon>
        <taxon>Kutzneria</taxon>
    </lineage>
</organism>
<dbReference type="SMART" id="SM00347">
    <property type="entry name" value="HTH_MARR"/>
    <property type="match status" value="1"/>
</dbReference>
<feature type="domain" description="HTH marR-type" evidence="4">
    <location>
        <begin position="1"/>
        <end position="155"/>
    </location>
</feature>